<feature type="region of interest" description="Disordered" evidence="5">
    <location>
        <begin position="1"/>
        <end position="49"/>
    </location>
</feature>
<dbReference type="SUPFAM" id="SSF81383">
    <property type="entry name" value="F-box domain"/>
    <property type="match status" value="1"/>
</dbReference>
<comment type="pathway">
    <text evidence="2">Protein modification; protein ubiquitination.</text>
</comment>
<organism evidence="7 8">
    <name type="scientific">Leptotrombidium deliense</name>
    <dbReference type="NCBI Taxonomy" id="299467"/>
    <lineage>
        <taxon>Eukaryota</taxon>
        <taxon>Metazoa</taxon>
        <taxon>Ecdysozoa</taxon>
        <taxon>Arthropoda</taxon>
        <taxon>Chelicerata</taxon>
        <taxon>Arachnida</taxon>
        <taxon>Acari</taxon>
        <taxon>Acariformes</taxon>
        <taxon>Trombidiformes</taxon>
        <taxon>Prostigmata</taxon>
        <taxon>Anystina</taxon>
        <taxon>Parasitengona</taxon>
        <taxon>Trombiculoidea</taxon>
        <taxon>Trombiculidae</taxon>
        <taxon>Leptotrombidium</taxon>
    </lineage>
</organism>
<keyword evidence="4" id="KW-0539">Nucleus</keyword>
<sequence>MSHASGFHSCGESSGESDSDNESNGSADEARNNMEPLIPQPLTDNSFTNDTVTVSDNSRVIQWQPPYCHITLKSTKEVAGYNTISEAFYKLDFCNAIRDVRRFNYICKLLHLLITQNLTSLSGCATKVLFTLLERVAWQVASNQQNIHVLHTLLYDLKKIMRKYYCWGRPLGSTTLWKQHLRTIEKICQMANTIQIKEPEDDGSKKLTDLPEELIREILLRLSDYKDLINSGQAYEVMHSLLDEQHIWRQLCKYHFTKLQVKLATPAYTKSDGTLDWEQMFHNLRRKFGLKEEYADCLFLCRYCRCLFWKSFGHPCFMNVEIQSPNVKSDASLVNRNFINEQEAQRVQNSQQQKYLDSSVPEHVPVPPQAFLKFFSL</sequence>
<evidence type="ECO:0000313" key="7">
    <source>
        <dbReference type="EMBL" id="RWS24823.1"/>
    </source>
</evidence>
<dbReference type="GO" id="GO:0019005">
    <property type="term" value="C:SCF ubiquitin ligase complex"/>
    <property type="evidence" value="ECO:0007669"/>
    <property type="project" value="TreeGrafter"/>
</dbReference>
<dbReference type="Proteomes" id="UP000288716">
    <property type="component" value="Unassembled WGS sequence"/>
</dbReference>
<dbReference type="PANTHER" id="PTHR13123:SF7">
    <property type="entry name" value="LD30288P"/>
    <property type="match status" value="1"/>
</dbReference>
<dbReference type="AlphaFoldDB" id="A0A443SBA9"/>
<dbReference type="PROSITE" id="PS50181">
    <property type="entry name" value="FBOX"/>
    <property type="match status" value="1"/>
</dbReference>
<evidence type="ECO:0000259" key="6">
    <source>
        <dbReference type="PROSITE" id="PS50181"/>
    </source>
</evidence>
<dbReference type="STRING" id="299467.A0A443SBA9"/>
<feature type="domain" description="F-box" evidence="6">
    <location>
        <begin position="204"/>
        <end position="251"/>
    </location>
</feature>
<dbReference type="UniPathway" id="UPA00143"/>
<dbReference type="PANTHER" id="PTHR13123">
    <property type="entry name" value="LD30288P"/>
    <property type="match status" value="1"/>
</dbReference>
<dbReference type="EMBL" id="NCKV01004359">
    <property type="protein sequence ID" value="RWS24823.1"/>
    <property type="molecule type" value="Genomic_DNA"/>
</dbReference>
<evidence type="ECO:0000313" key="8">
    <source>
        <dbReference type="Proteomes" id="UP000288716"/>
    </source>
</evidence>
<dbReference type="OrthoDB" id="9991467at2759"/>
<keyword evidence="8" id="KW-1185">Reference proteome</keyword>
<evidence type="ECO:0000256" key="1">
    <source>
        <dbReference type="ARBA" id="ARBA00004123"/>
    </source>
</evidence>
<keyword evidence="3" id="KW-0833">Ubl conjugation pathway</keyword>
<dbReference type="GO" id="GO:0016567">
    <property type="term" value="P:protein ubiquitination"/>
    <property type="evidence" value="ECO:0007669"/>
    <property type="project" value="UniProtKB-UniPathway"/>
</dbReference>
<reference evidence="7 8" key="1">
    <citation type="journal article" date="2018" name="Gigascience">
        <title>Genomes of trombidid mites reveal novel predicted allergens and laterally-transferred genes associated with secondary metabolism.</title>
        <authorList>
            <person name="Dong X."/>
            <person name="Chaisiri K."/>
            <person name="Xia D."/>
            <person name="Armstrong S.D."/>
            <person name="Fang Y."/>
            <person name="Donnelly M.J."/>
            <person name="Kadowaki T."/>
            <person name="McGarry J.W."/>
            <person name="Darby A.C."/>
            <person name="Makepeace B.L."/>
        </authorList>
    </citation>
    <scope>NUCLEOTIDE SEQUENCE [LARGE SCALE GENOMIC DNA]</scope>
    <source>
        <strain evidence="7">UoL-UT</strain>
    </source>
</reference>
<evidence type="ECO:0000256" key="2">
    <source>
        <dbReference type="ARBA" id="ARBA00004906"/>
    </source>
</evidence>
<dbReference type="InterPro" id="IPR001810">
    <property type="entry name" value="F-box_dom"/>
</dbReference>
<evidence type="ECO:0000256" key="4">
    <source>
        <dbReference type="ARBA" id="ARBA00023242"/>
    </source>
</evidence>
<dbReference type="Gene3D" id="1.20.1280.50">
    <property type="match status" value="1"/>
</dbReference>
<dbReference type="InterPro" id="IPR040394">
    <property type="entry name" value="FBX25/32"/>
</dbReference>
<dbReference type="GO" id="GO:0005634">
    <property type="term" value="C:nucleus"/>
    <property type="evidence" value="ECO:0007669"/>
    <property type="project" value="UniProtKB-SubCell"/>
</dbReference>
<proteinExistence type="predicted"/>
<comment type="subcellular location">
    <subcellularLocation>
        <location evidence="1">Nucleus</location>
    </subcellularLocation>
</comment>
<evidence type="ECO:0000256" key="5">
    <source>
        <dbReference type="SAM" id="MobiDB-lite"/>
    </source>
</evidence>
<gene>
    <name evidence="7" type="ORF">B4U80_01855</name>
</gene>
<name>A0A443SBA9_9ACAR</name>
<dbReference type="VEuPathDB" id="VectorBase:LDEU007217"/>
<accession>A0A443SBA9</accession>
<comment type="caution">
    <text evidence="7">The sequence shown here is derived from an EMBL/GenBank/DDBJ whole genome shotgun (WGS) entry which is preliminary data.</text>
</comment>
<protein>
    <submittedName>
        <fullName evidence="7">F-box only protein 25-like protein</fullName>
    </submittedName>
</protein>
<dbReference type="GO" id="GO:0005737">
    <property type="term" value="C:cytoplasm"/>
    <property type="evidence" value="ECO:0007669"/>
    <property type="project" value="TreeGrafter"/>
</dbReference>
<evidence type="ECO:0000256" key="3">
    <source>
        <dbReference type="ARBA" id="ARBA00022786"/>
    </source>
</evidence>
<dbReference type="InterPro" id="IPR036047">
    <property type="entry name" value="F-box-like_dom_sf"/>
</dbReference>